<feature type="compositionally biased region" description="Pro residues" evidence="1">
    <location>
        <begin position="175"/>
        <end position="218"/>
    </location>
</feature>
<dbReference type="EMBL" id="JAKCXM010000701">
    <property type="protein sequence ID" value="KAJ0392167.1"/>
    <property type="molecule type" value="Genomic_DNA"/>
</dbReference>
<evidence type="ECO:0000256" key="2">
    <source>
        <dbReference type="SAM" id="SignalP"/>
    </source>
</evidence>
<name>A0AAD5LTF7_PYTIN</name>
<accession>A0AAD5LTF7</accession>
<feature type="signal peptide" evidence="2">
    <location>
        <begin position="1"/>
        <end position="24"/>
    </location>
</feature>
<organism evidence="3 4">
    <name type="scientific">Pythium insidiosum</name>
    <name type="common">Pythiosis disease agent</name>
    <dbReference type="NCBI Taxonomy" id="114742"/>
    <lineage>
        <taxon>Eukaryota</taxon>
        <taxon>Sar</taxon>
        <taxon>Stramenopiles</taxon>
        <taxon>Oomycota</taxon>
        <taxon>Peronosporomycetes</taxon>
        <taxon>Pythiales</taxon>
        <taxon>Pythiaceae</taxon>
        <taxon>Pythium</taxon>
    </lineage>
</organism>
<keyword evidence="2" id="KW-0732">Signal</keyword>
<evidence type="ECO:0000256" key="1">
    <source>
        <dbReference type="SAM" id="MobiDB-lite"/>
    </source>
</evidence>
<keyword evidence="4" id="KW-1185">Reference proteome</keyword>
<reference evidence="3" key="1">
    <citation type="submission" date="2021-12" db="EMBL/GenBank/DDBJ databases">
        <title>Prjna785345.</title>
        <authorList>
            <person name="Rujirawat T."/>
            <person name="Krajaejun T."/>
        </authorList>
    </citation>
    <scope>NUCLEOTIDE SEQUENCE</scope>
    <source>
        <strain evidence="3">Pi057C3</strain>
    </source>
</reference>
<feature type="chain" id="PRO_5041976685" description="Chitin-binding type-4 domain-containing protein" evidence="2">
    <location>
        <begin position="25"/>
        <end position="253"/>
    </location>
</feature>
<feature type="region of interest" description="Disordered" evidence="1">
    <location>
        <begin position="164"/>
        <end position="224"/>
    </location>
</feature>
<evidence type="ECO:0000313" key="3">
    <source>
        <dbReference type="EMBL" id="KAJ0392167.1"/>
    </source>
</evidence>
<gene>
    <name evidence="3" type="ORF">P43SY_001670</name>
</gene>
<evidence type="ECO:0008006" key="5">
    <source>
        <dbReference type="Google" id="ProtNLM"/>
    </source>
</evidence>
<sequence>MVRFVFAIATAALALVLPATTVHAHGAMSNPVPKFKDIYNKNAPSATMPGPPGPYQGNDEIKGLAEKAGSRCGQTDPSNVQPIPSNGAVQFAITAVHIGPCEVWLDNTKVASARDCWKEFSGQRIPVDFSKCGSGCQLRWVWLATHTSPWEFYDNCVQLGGGGGGGNNSTTPTQAPRPTPGPGPAPVPSSGPRPNPKPEPTPKPTSGPAPGTVRPPPGEAGKCFKGKDSASLDTWCMNNCAMGFCPESHCKAC</sequence>
<evidence type="ECO:0000313" key="4">
    <source>
        <dbReference type="Proteomes" id="UP001209570"/>
    </source>
</evidence>
<comment type="caution">
    <text evidence="3">The sequence shown here is derived from an EMBL/GenBank/DDBJ whole genome shotgun (WGS) entry which is preliminary data.</text>
</comment>
<dbReference type="AlphaFoldDB" id="A0AAD5LTF7"/>
<proteinExistence type="predicted"/>
<dbReference type="Proteomes" id="UP001209570">
    <property type="component" value="Unassembled WGS sequence"/>
</dbReference>
<protein>
    <recommendedName>
        <fullName evidence="5">Chitin-binding type-4 domain-containing protein</fullName>
    </recommendedName>
</protein>